<evidence type="ECO:0000256" key="8">
    <source>
        <dbReference type="SAM" id="Phobius"/>
    </source>
</evidence>
<feature type="transmembrane region" description="Helical" evidence="8">
    <location>
        <begin position="37"/>
        <end position="55"/>
    </location>
</feature>
<dbReference type="PANTHER" id="PTHR31595">
    <property type="entry name" value="LONG-CHAIN-ALCOHOL O-FATTY-ACYLTRANSFERASE 3-RELATED"/>
    <property type="match status" value="1"/>
</dbReference>
<gene>
    <name evidence="10" type="ORF">BD410DRAFT_790837</name>
</gene>
<keyword evidence="7 8" id="KW-0472">Membrane</keyword>
<dbReference type="GO" id="GO:0006629">
    <property type="term" value="P:lipid metabolic process"/>
    <property type="evidence" value="ECO:0007669"/>
    <property type="project" value="InterPro"/>
</dbReference>
<dbReference type="PANTHER" id="PTHR31595:SF57">
    <property type="entry name" value="OS04G0481900 PROTEIN"/>
    <property type="match status" value="1"/>
</dbReference>
<feature type="transmembrane region" description="Helical" evidence="8">
    <location>
        <begin position="225"/>
        <end position="253"/>
    </location>
</feature>
<feature type="non-terminal residue" evidence="10">
    <location>
        <position position="291"/>
    </location>
</feature>
<evidence type="ECO:0000256" key="4">
    <source>
        <dbReference type="ARBA" id="ARBA00022679"/>
    </source>
</evidence>
<reference evidence="10 11" key="1">
    <citation type="submission" date="2018-06" db="EMBL/GenBank/DDBJ databases">
        <title>A transcriptomic atlas of mushroom development highlights an independent origin of complex multicellularity.</title>
        <authorList>
            <consortium name="DOE Joint Genome Institute"/>
            <person name="Krizsan K."/>
            <person name="Almasi E."/>
            <person name="Merenyi Z."/>
            <person name="Sahu N."/>
            <person name="Viragh M."/>
            <person name="Koszo T."/>
            <person name="Mondo S."/>
            <person name="Kiss B."/>
            <person name="Balint B."/>
            <person name="Kues U."/>
            <person name="Barry K."/>
            <person name="Hegedus J.C."/>
            <person name="Henrissat B."/>
            <person name="Johnson J."/>
            <person name="Lipzen A."/>
            <person name="Ohm R."/>
            <person name="Nagy I."/>
            <person name="Pangilinan J."/>
            <person name="Yan J."/>
            <person name="Xiong Y."/>
            <person name="Grigoriev I.V."/>
            <person name="Hibbett D.S."/>
            <person name="Nagy L.G."/>
        </authorList>
    </citation>
    <scope>NUCLEOTIDE SEQUENCE [LARGE SCALE GENOMIC DNA]</scope>
    <source>
        <strain evidence="10 11">SZMC22713</strain>
    </source>
</reference>
<keyword evidence="5 8" id="KW-0812">Transmembrane</keyword>
<evidence type="ECO:0000259" key="9">
    <source>
        <dbReference type="Pfam" id="PF13813"/>
    </source>
</evidence>
<evidence type="ECO:0000256" key="7">
    <source>
        <dbReference type="ARBA" id="ARBA00023136"/>
    </source>
</evidence>
<feature type="domain" description="Wax synthase" evidence="9">
    <location>
        <begin position="260"/>
        <end position="290"/>
    </location>
</feature>
<dbReference type="Pfam" id="PF13813">
    <property type="entry name" value="MBOAT_2"/>
    <property type="match status" value="1"/>
</dbReference>
<dbReference type="OrthoDB" id="1077582at2759"/>
<dbReference type="AlphaFoldDB" id="A0A4Y7PZZ6"/>
<accession>A0A4Y7PZZ6</accession>
<dbReference type="STRING" id="50990.A0A4Y7PZZ6"/>
<organism evidence="10 11">
    <name type="scientific">Rickenella mellea</name>
    <dbReference type="NCBI Taxonomy" id="50990"/>
    <lineage>
        <taxon>Eukaryota</taxon>
        <taxon>Fungi</taxon>
        <taxon>Dikarya</taxon>
        <taxon>Basidiomycota</taxon>
        <taxon>Agaricomycotina</taxon>
        <taxon>Agaricomycetes</taxon>
        <taxon>Hymenochaetales</taxon>
        <taxon>Rickenellaceae</taxon>
        <taxon>Rickenella</taxon>
    </lineage>
</organism>
<evidence type="ECO:0000256" key="3">
    <source>
        <dbReference type="ARBA" id="ARBA00007282"/>
    </source>
</evidence>
<evidence type="ECO:0000256" key="1">
    <source>
        <dbReference type="ARBA" id="ARBA00004141"/>
    </source>
</evidence>
<proteinExistence type="inferred from homology"/>
<keyword evidence="4" id="KW-0808">Transferase</keyword>
<comment type="similarity">
    <text evidence="3">Belongs to the wax synthase family.</text>
</comment>
<feature type="transmembrane region" description="Helical" evidence="8">
    <location>
        <begin position="67"/>
        <end position="86"/>
    </location>
</feature>
<evidence type="ECO:0000256" key="2">
    <source>
        <dbReference type="ARBA" id="ARBA00005179"/>
    </source>
</evidence>
<comment type="subcellular location">
    <subcellularLocation>
        <location evidence="1">Membrane</location>
        <topology evidence="1">Multi-pass membrane protein</topology>
    </subcellularLocation>
</comment>
<comment type="pathway">
    <text evidence="2">Secondary metabolite biosynthesis.</text>
</comment>
<sequence length="291" mass="33098">MSNNISIENLVDSTRNSTGIDLRLRDFFPGLNIPIESAPSISAGCNILLLSIYSLTTGNPSWSLFRIAVAPVIFYFIWDFGFGPYVTPANQVAVGMAVVAMYGLMRLLETTFDEFMDDTPSRWVYKGKELPLPTTFFQRLLFSIDLQTSLRGTSWFADTHWNWAPQALLTSPCRNQSRSQFIRNAIFWYAIQYLAIDILDTINKSRTWDTTHPYPITSLSILEQLVFSLSVCSYTILAITYMFSVISAIAVALGSAPANWPPMFDAPFSATSLADFWGRRWHWIFRRVFSR</sequence>
<keyword evidence="11" id="KW-1185">Reference proteome</keyword>
<feature type="transmembrane region" description="Helical" evidence="8">
    <location>
        <begin position="92"/>
        <end position="108"/>
    </location>
</feature>
<dbReference type="Proteomes" id="UP000294933">
    <property type="component" value="Unassembled WGS sequence"/>
</dbReference>
<evidence type="ECO:0000313" key="10">
    <source>
        <dbReference type="EMBL" id="TDL20606.1"/>
    </source>
</evidence>
<protein>
    <recommendedName>
        <fullName evidence="9">Wax synthase domain-containing protein</fullName>
    </recommendedName>
</protein>
<dbReference type="GO" id="GO:0016020">
    <property type="term" value="C:membrane"/>
    <property type="evidence" value="ECO:0007669"/>
    <property type="project" value="UniProtKB-SubCell"/>
</dbReference>
<evidence type="ECO:0000256" key="5">
    <source>
        <dbReference type="ARBA" id="ARBA00022692"/>
    </source>
</evidence>
<name>A0A4Y7PZZ6_9AGAM</name>
<keyword evidence="6 8" id="KW-1133">Transmembrane helix</keyword>
<dbReference type="InterPro" id="IPR044851">
    <property type="entry name" value="Wax_synthase"/>
</dbReference>
<evidence type="ECO:0000313" key="11">
    <source>
        <dbReference type="Proteomes" id="UP000294933"/>
    </source>
</evidence>
<dbReference type="EMBL" id="ML170187">
    <property type="protein sequence ID" value="TDL20606.1"/>
    <property type="molecule type" value="Genomic_DNA"/>
</dbReference>
<dbReference type="GO" id="GO:0008374">
    <property type="term" value="F:O-acyltransferase activity"/>
    <property type="evidence" value="ECO:0007669"/>
    <property type="project" value="InterPro"/>
</dbReference>
<dbReference type="InterPro" id="IPR032805">
    <property type="entry name" value="Wax_synthase_dom"/>
</dbReference>
<dbReference type="VEuPathDB" id="FungiDB:BD410DRAFT_790837"/>
<evidence type="ECO:0000256" key="6">
    <source>
        <dbReference type="ARBA" id="ARBA00022989"/>
    </source>
</evidence>